<evidence type="ECO:0000313" key="2">
    <source>
        <dbReference type="Proteomes" id="UP000637769"/>
    </source>
</evidence>
<protein>
    <recommendedName>
        <fullName evidence="3">Transposase</fullName>
    </recommendedName>
</protein>
<evidence type="ECO:0008006" key="3">
    <source>
        <dbReference type="Google" id="ProtNLM"/>
    </source>
</evidence>
<name>A0ABQ1MI35_9PROT</name>
<organism evidence="1 2">
    <name type="scientific">Asaia siamensis</name>
    <dbReference type="NCBI Taxonomy" id="110479"/>
    <lineage>
        <taxon>Bacteria</taxon>
        <taxon>Pseudomonadati</taxon>
        <taxon>Pseudomonadota</taxon>
        <taxon>Alphaproteobacteria</taxon>
        <taxon>Acetobacterales</taxon>
        <taxon>Acetobacteraceae</taxon>
        <taxon>Asaia</taxon>
    </lineage>
</organism>
<dbReference type="Proteomes" id="UP000637769">
    <property type="component" value="Unassembled WGS sequence"/>
</dbReference>
<proteinExistence type="predicted"/>
<sequence length="56" mass="6085">MPLQPLEWAIKMEIGRVQKAKGAHPAILAHFAKACAGRITKAVPILMSCHTRAPKP</sequence>
<dbReference type="EMBL" id="BMCH01000009">
    <property type="protein sequence ID" value="GGC40906.1"/>
    <property type="molecule type" value="Genomic_DNA"/>
</dbReference>
<comment type="caution">
    <text evidence="1">The sequence shown here is derived from an EMBL/GenBank/DDBJ whole genome shotgun (WGS) entry which is preliminary data.</text>
</comment>
<gene>
    <name evidence="1" type="ORF">GCM10007207_27850</name>
</gene>
<reference evidence="2" key="1">
    <citation type="journal article" date="2019" name="Int. J. Syst. Evol. Microbiol.">
        <title>The Global Catalogue of Microorganisms (GCM) 10K type strain sequencing project: providing services to taxonomists for standard genome sequencing and annotation.</title>
        <authorList>
            <consortium name="The Broad Institute Genomics Platform"/>
            <consortium name="The Broad Institute Genome Sequencing Center for Infectious Disease"/>
            <person name="Wu L."/>
            <person name="Ma J."/>
        </authorList>
    </citation>
    <scope>NUCLEOTIDE SEQUENCE [LARGE SCALE GENOMIC DNA]</scope>
    <source>
        <strain evidence="2">CCM 7132</strain>
    </source>
</reference>
<accession>A0ABQ1MI35</accession>
<keyword evidence="2" id="KW-1185">Reference proteome</keyword>
<evidence type="ECO:0000313" key="1">
    <source>
        <dbReference type="EMBL" id="GGC40906.1"/>
    </source>
</evidence>